<dbReference type="Gene3D" id="3.60.21.10">
    <property type="match status" value="3"/>
</dbReference>
<dbReference type="PANTHER" id="PTHR22953:SF15">
    <property type="entry name" value="PURPLE ACID PHOSPHATASE 13"/>
    <property type="match status" value="1"/>
</dbReference>
<dbReference type="STRING" id="55188.A0A2H5QLU1"/>
<dbReference type="CDD" id="cd00839">
    <property type="entry name" value="MPP_PAPs"/>
    <property type="match status" value="1"/>
</dbReference>
<accession>A0A2H5QLU1</accession>
<dbReference type="Pfam" id="PF14008">
    <property type="entry name" value="Metallophos_C"/>
    <property type="match status" value="1"/>
</dbReference>
<keyword evidence="9" id="KW-0325">Glycoprotein</keyword>
<evidence type="ECO:0000256" key="11">
    <source>
        <dbReference type="SAM" id="Phobius"/>
    </source>
</evidence>
<evidence type="ECO:0000256" key="2">
    <source>
        <dbReference type="ARBA" id="ARBA00001947"/>
    </source>
</evidence>
<organism evidence="15 16">
    <name type="scientific">Citrus unshiu</name>
    <name type="common">Satsuma mandarin</name>
    <name type="synonym">Citrus nobilis var. unshiu</name>
    <dbReference type="NCBI Taxonomy" id="55188"/>
    <lineage>
        <taxon>Eukaryota</taxon>
        <taxon>Viridiplantae</taxon>
        <taxon>Streptophyta</taxon>
        <taxon>Embryophyta</taxon>
        <taxon>Tracheophyta</taxon>
        <taxon>Spermatophyta</taxon>
        <taxon>Magnoliopsida</taxon>
        <taxon>eudicotyledons</taxon>
        <taxon>Gunneridae</taxon>
        <taxon>Pentapetalae</taxon>
        <taxon>rosids</taxon>
        <taxon>malvids</taxon>
        <taxon>Sapindales</taxon>
        <taxon>Rutaceae</taxon>
        <taxon>Aurantioideae</taxon>
        <taxon>Citrus</taxon>
    </lineage>
</organism>
<evidence type="ECO:0000313" key="15">
    <source>
        <dbReference type="EMBL" id="GAY65588.1"/>
    </source>
</evidence>
<evidence type="ECO:0000256" key="4">
    <source>
        <dbReference type="ARBA" id="ARBA00008723"/>
    </source>
</evidence>
<evidence type="ECO:0000256" key="1">
    <source>
        <dbReference type="ARBA" id="ARBA00000032"/>
    </source>
</evidence>
<evidence type="ECO:0000256" key="7">
    <source>
        <dbReference type="ARBA" id="ARBA00022833"/>
    </source>
</evidence>
<dbReference type="InterPro" id="IPR041792">
    <property type="entry name" value="MPP_PAP"/>
</dbReference>
<dbReference type="Pfam" id="PF00149">
    <property type="entry name" value="Metallophos"/>
    <property type="match status" value="1"/>
</dbReference>
<feature type="transmembrane region" description="Helical" evidence="11">
    <location>
        <begin position="607"/>
        <end position="629"/>
    </location>
</feature>
<keyword evidence="7" id="KW-0862">Zinc</keyword>
<name>A0A2H5QLU1_CITUN</name>
<dbReference type="GO" id="GO:0046872">
    <property type="term" value="F:metal ion binding"/>
    <property type="evidence" value="ECO:0007669"/>
    <property type="project" value="InterPro"/>
</dbReference>
<dbReference type="GO" id="GO:0003993">
    <property type="term" value="F:acid phosphatase activity"/>
    <property type="evidence" value="ECO:0007669"/>
    <property type="project" value="UniProtKB-EC"/>
</dbReference>
<evidence type="ECO:0000256" key="5">
    <source>
        <dbReference type="ARBA" id="ARBA00022729"/>
    </source>
</evidence>
<evidence type="ECO:0000256" key="10">
    <source>
        <dbReference type="RuleBase" id="RU361203"/>
    </source>
</evidence>
<keyword evidence="11" id="KW-0472">Membrane</keyword>
<feature type="domain" description="Purple acid phosphatase N-terminal" evidence="14">
    <location>
        <begin position="53"/>
        <end position="165"/>
    </location>
</feature>
<dbReference type="InterPro" id="IPR029052">
    <property type="entry name" value="Metallo-depent_PP-like"/>
</dbReference>
<dbReference type="Proteomes" id="UP000236630">
    <property type="component" value="Unassembled WGS sequence"/>
</dbReference>
<comment type="caution">
    <text evidence="15">The sequence shown here is derived from an EMBL/GenBank/DDBJ whole genome shotgun (WGS) entry which is preliminary data.</text>
</comment>
<dbReference type="Pfam" id="PF16656">
    <property type="entry name" value="Pur_ac_phosph_N"/>
    <property type="match status" value="1"/>
</dbReference>
<dbReference type="SUPFAM" id="SSF56300">
    <property type="entry name" value="Metallo-dependent phosphatases"/>
    <property type="match status" value="1"/>
</dbReference>
<evidence type="ECO:0000313" key="16">
    <source>
        <dbReference type="Proteomes" id="UP000236630"/>
    </source>
</evidence>
<keyword evidence="6 10" id="KW-0378">Hydrolase</keyword>
<keyword evidence="16" id="KW-1185">Reference proteome</keyword>
<evidence type="ECO:0000259" key="12">
    <source>
        <dbReference type="Pfam" id="PF00149"/>
    </source>
</evidence>
<protein>
    <recommendedName>
        <fullName evidence="10">Purple acid phosphatase</fullName>
        <ecNumber evidence="10">3.1.3.2</ecNumber>
    </recommendedName>
</protein>
<evidence type="ECO:0000256" key="6">
    <source>
        <dbReference type="ARBA" id="ARBA00022801"/>
    </source>
</evidence>
<feature type="domain" description="Calcineurin-like phosphoesterase" evidence="12">
    <location>
        <begin position="177"/>
        <end position="438"/>
    </location>
</feature>
<dbReference type="InterPro" id="IPR004843">
    <property type="entry name" value="Calcineurin-like_PHP"/>
</dbReference>
<keyword evidence="11" id="KW-0812">Transmembrane</keyword>
<sequence>MLRCVDGDGIGIPTTLEGPFKPVTAPLDKNLRLNVSDLPYVLQNNAQGEGFQPEQIFVSLSARYDSVWISWITGEFQIGDNISPLDPELVQSIVYFRVFRSSLTYQAEGYSLVYNQLYPPDGLQNYTSGIIHHVLITGLQPNTLYEYECGDPSIAAMSSSHYFRTMPVSGPSDYPNRIAVVGDLGLTYNTTTTVAHLMSNHPDLLLLIGDLSYADLYLTNGTKSSCYLCQSIESPIQETYQPRWDYWGRYMQPLVSNVPTMVIEGEHEIERQAENQTFAAYSSRFVFPSEESGSSSSLYYSFNAGGIHFVMLSAYIDYDKSCTFIKSTFFLLFASLLTMYYHKCLAFGTDSLWLVLLSYLLMRFSSFTVTADQYKWLESDLGDVDREVTPWLIAAWHPPWYSTYSAHYREVECMRVEMEDLLYYYGVDIVFNGHVHAYERSNRVYNYSLDPCGPVYILVGDGGNVEGLDIVHADEPGNCPEPSTTPDMGGSCAFNFTSGPASGKFCWDRQPDYSAYRESSFGHGILEVKNETHALWSWHRNQEFYEIAGDIIYIVREPNRCPVQPKTRLEETYVMSFMAINFDEALESSVVGIGGPIPGLAPLPPSLFRGAVVAGVVGLGLVVVVVVGVDD</sequence>
<dbReference type="Gene3D" id="2.60.40.380">
    <property type="entry name" value="Purple acid phosphatase-like, N-terminal"/>
    <property type="match status" value="1"/>
</dbReference>
<proteinExistence type="inferred from homology"/>
<dbReference type="PANTHER" id="PTHR22953">
    <property type="entry name" value="ACID PHOSPHATASE RELATED"/>
    <property type="match status" value="1"/>
</dbReference>
<feature type="domain" description="Purple acid phosphatase C-terminal" evidence="13">
    <location>
        <begin position="504"/>
        <end position="542"/>
    </location>
</feature>
<comment type="cofactor">
    <cofactor evidence="2">
        <name>Zn(2+)</name>
        <dbReference type="ChEBI" id="CHEBI:29105"/>
    </cofactor>
</comment>
<dbReference type="InterPro" id="IPR025733">
    <property type="entry name" value="PAPs_C"/>
</dbReference>
<gene>
    <name evidence="15" type="ORF">CUMW_242320</name>
</gene>
<dbReference type="EC" id="3.1.3.2" evidence="10"/>
<keyword evidence="5" id="KW-0732">Signal</keyword>
<reference evidence="15 16" key="1">
    <citation type="journal article" date="2017" name="Front. Genet.">
        <title>Draft sequencing of the heterozygous diploid genome of Satsuma (Citrus unshiu Marc.) using a hybrid assembly approach.</title>
        <authorList>
            <person name="Shimizu T."/>
            <person name="Tanizawa Y."/>
            <person name="Mochizuki T."/>
            <person name="Nagasaki H."/>
            <person name="Yoshioka T."/>
            <person name="Toyoda A."/>
            <person name="Fujiyama A."/>
            <person name="Kaminuma E."/>
            <person name="Nakamura Y."/>
        </authorList>
    </citation>
    <scope>NUCLEOTIDE SEQUENCE [LARGE SCALE GENOMIC DNA]</scope>
    <source>
        <strain evidence="16">cv. Miyagawa wase</strain>
    </source>
</reference>
<dbReference type="InterPro" id="IPR008963">
    <property type="entry name" value="Purple_acid_Pase-like_N"/>
</dbReference>
<evidence type="ECO:0000256" key="3">
    <source>
        <dbReference type="ARBA" id="ARBA00001962"/>
    </source>
</evidence>
<dbReference type="AlphaFoldDB" id="A0A2H5QLU1"/>
<evidence type="ECO:0000259" key="13">
    <source>
        <dbReference type="Pfam" id="PF14008"/>
    </source>
</evidence>
<dbReference type="InterPro" id="IPR039331">
    <property type="entry name" value="PAPs-like"/>
</dbReference>
<keyword evidence="11" id="KW-1133">Transmembrane helix</keyword>
<dbReference type="EMBL" id="BDQV01000498">
    <property type="protein sequence ID" value="GAY65588.1"/>
    <property type="molecule type" value="Genomic_DNA"/>
</dbReference>
<evidence type="ECO:0000256" key="8">
    <source>
        <dbReference type="ARBA" id="ARBA00023004"/>
    </source>
</evidence>
<evidence type="ECO:0000259" key="14">
    <source>
        <dbReference type="Pfam" id="PF16656"/>
    </source>
</evidence>
<comment type="similarity">
    <text evidence="4 10">Belongs to the metallophosphoesterase superfamily. Purple acid phosphatase family.</text>
</comment>
<keyword evidence="8" id="KW-0408">Iron</keyword>
<evidence type="ECO:0000256" key="9">
    <source>
        <dbReference type="ARBA" id="ARBA00023180"/>
    </source>
</evidence>
<dbReference type="InterPro" id="IPR015914">
    <property type="entry name" value="PAPs_N"/>
</dbReference>
<dbReference type="SUPFAM" id="SSF49363">
    <property type="entry name" value="Purple acid phosphatase, N-terminal domain"/>
    <property type="match status" value="1"/>
</dbReference>
<comment type="cofactor">
    <cofactor evidence="3">
        <name>Fe cation</name>
        <dbReference type="ChEBI" id="CHEBI:24875"/>
    </cofactor>
</comment>
<comment type="catalytic activity">
    <reaction evidence="1 10">
        <text>a phosphate monoester + H2O = an alcohol + phosphate</text>
        <dbReference type="Rhea" id="RHEA:15017"/>
        <dbReference type="ChEBI" id="CHEBI:15377"/>
        <dbReference type="ChEBI" id="CHEBI:30879"/>
        <dbReference type="ChEBI" id="CHEBI:43474"/>
        <dbReference type="ChEBI" id="CHEBI:67140"/>
        <dbReference type="EC" id="3.1.3.2"/>
    </reaction>
</comment>